<dbReference type="STRING" id="4536.A0A0E0GJA3"/>
<protein>
    <submittedName>
        <fullName evidence="1">Uncharacterized protein</fullName>
    </submittedName>
</protein>
<dbReference type="InterPro" id="IPR050905">
    <property type="entry name" value="Plant_NBS-LRR"/>
</dbReference>
<dbReference type="EnsemblPlants" id="ONIVA03G09910.1">
    <property type="protein sequence ID" value="ONIVA03G09910.1"/>
    <property type="gene ID" value="ONIVA03G09910"/>
</dbReference>
<dbReference type="PANTHER" id="PTHR33463:SF64">
    <property type="entry name" value="NB-ARC DOMAIN-CONTAINING PROTEIN"/>
    <property type="match status" value="1"/>
</dbReference>
<name>A0A0E0GJA3_ORYNI</name>
<evidence type="ECO:0000313" key="1">
    <source>
        <dbReference type="EnsemblPlants" id="ONIVA03G09910.1"/>
    </source>
</evidence>
<dbReference type="InterPro" id="IPR032675">
    <property type="entry name" value="LRR_dom_sf"/>
</dbReference>
<evidence type="ECO:0000313" key="2">
    <source>
        <dbReference type="Proteomes" id="UP000006591"/>
    </source>
</evidence>
<dbReference type="HOGENOM" id="CLU_424789_0_0_1"/>
<reference evidence="1" key="1">
    <citation type="submission" date="2015-04" db="UniProtKB">
        <authorList>
            <consortium name="EnsemblPlants"/>
        </authorList>
    </citation>
    <scope>IDENTIFICATION</scope>
    <source>
        <strain evidence="1">SL10</strain>
    </source>
</reference>
<dbReference type="PANTHER" id="PTHR33463">
    <property type="entry name" value="NB-ARC DOMAIN-CONTAINING PROTEIN-RELATED"/>
    <property type="match status" value="1"/>
</dbReference>
<dbReference type="eggNOG" id="ENOG502SYYC">
    <property type="taxonomic scope" value="Eukaryota"/>
</dbReference>
<keyword evidence="2" id="KW-1185">Reference proteome</keyword>
<dbReference type="SUPFAM" id="SSF52047">
    <property type="entry name" value="RNI-like"/>
    <property type="match status" value="1"/>
</dbReference>
<organism evidence="1">
    <name type="scientific">Oryza nivara</name>
    <name type="common">Indian wild rice</name>
    <name type="synonym">Oryza sativa f. spontanea</name>
    <dbReference type="NCBI Taxonomy" id="4536"/>
    <lineage>
        <taxon>Eukaryota</taxon>
        <taxon>Viridiplantae</taxon>
        <taxon>Streptophyta</taxon>
        <taxon>Embryophyta</taxon>
        <taxon>Tracheophyta</taxon>
        <taxon>Spermatophyta</taxon>
        <taxon>Magnoliopsida</taxon>
        <taxon>Liliopsida</taxon>
        <taxon>Poales</taxon>
        <taxon>Poaceae</taxon>
        <taxon>BOP clade</taxon>
        <taxon>Oryzoideae</taxon>
        <taxon>Oryzeae</taxon>
        <taxon>Oryzinae</taxon>
        <taxon>Oryza</taxon>
    </lineage>
</organism>
<dbReference type="Proteomes" id="UP000006591">
    <property type="component" value="Chromosome 3"/>
</dbReference>
<accession>A0A0E0GJA3</accession>
<proteinExistence type="predicted"/>
<reference evidence="1" key="2">
    <citation type="submission" date="2018-04" db="EMBL/GenBank/DDBJ databases">
        <title>OnivRS2 (Oryza nivara Reference Sequence Version 2).</title>
        <authorList>
            <person name="Zhang J."/>
            <person name="Kudrna D."/>
            <person name="Lee S."/>
            <person name="Talag J."/>
            <person name="Rajasekar S."/>
            <person name="Welchert J."/>
            <person name="Hsing Y.-I."/>
            <person name="Wing R.A."/>
        </authorList>
    </citation>
    <scope>NUCLEOTIDE SEQUENCE [LARGE SCALE GENOMIC DNA]</scope>
    <source>
        <strain evidence="1">SL10</strain>
    </source>
</reference>
<dbReference type="Gene3D" id="3.80.10.10">
    <property type="entry name" value="Ribonuclease Inhibitor"/>
    <property type="match status" value="1"/>
</dbReference>
<sequence length="645" mass="73304">MQRKIAEELKLDSETMALFDKQDEEDDFNGLDQGSRDVIISVAVAIYETLMGSRFMIIFLNGSDEEMDGTSFGIPFFTKYGNHMMIWTFRRRFLTVNREYSNRADKLRHTHLLFRFLRFNSGVKQLSSSEFCALLREEADTIISRHPSMTGFDTAMATNCCLYELFLRYNFHTATKFGWVSHAFNYWLCDGIIQENIAKSISSALQQEIRWDCDDSSLDTALEEFMKEPPFMVVKDDNVYGAGQYHWISITSKDTEVSSMQSIPAVTSSFFLTFETADDSKPKALLASIFRHSSNLGVLVLCYCGFDFASPPFLICHGLKFLGLDHCTNDSTCERDQHVDWTALSSLYVLDLRYTEWDEITSQEKIALMYNLQELNIVGFRCWQHYARRLQGQLPCLRRLRVVKPTDQADISTDIANSFVEKTQLEILDLSGDTSMETIPNSMSNVDSLLVLIVDGCDRLKNVIVSDGVFPSLTSFSFDGYGPTYHWASTVELPPKEMRPFVDNKRDIKTCKISLKGCARLENLFLRQLPNLVELDLSGTAIKILDFTSMICDVEFKMVAPALETIKIRGCWGLRRLPAVAADGPKPAVEIEKDVWDALEWDGVEADHHPSLFQAPVHSRYYRKKLPRGSVLSKLCGVSCVTGTD</sequence>
<dbReference type="OMA" id="NICEVQM"/>
<dbReference type="AlphaFoldDB" id="A0A0E0GJA3"/>
<dbReference type="Gramene" id="ONIVA03G09910.1">
    <property type="protein sequence ID" value="ONIVA03G09910.1"/>
    <property type="gene ID" value="ONIVA03G09910"/>
</dbReference>